<dbReference type="RefSeq" id="WP_190251219.1">
    <property type="nucleotide sequence ID" value="NZ_BMPI01000017.1"/>
</dbReference>
<comment type="caution">
    <text evidence="3">The sequence shown here is derived from an EMBL/GenBank/DDBJ whole genome shotgun (WGS) entry which is preliminary data.</text>
</comment>
<feature type="transmembrane region" description="Helical" evidence="1">
    <location>
        <begin position="6"/>
        <end position="23"/>
    </location>
</feature>
<keyword evidence="1" id="KW-0472">Membrane</keyword>
<feature type="transmembrane region" description="Helical" evidence="1">
    <location>
        <begin position="164"/>
        <end position="183"/>
    </location>
</feature>
<keyword evidence="1" id="KW-0812">Transmembrane</keyword>
<proteinExistence type="predicted"/>
<dbReference type="AlphaFoldDB" id="A0A917WVM4"/>
<reference evidence="3" key="1">
    <citation type="journal article" date="2014" name="Int. J. Syst. Evol. Microbiol.">
        <title>Complete genome sequence of Corynebacterium casei LMG S-19264T (=DSM 44701T), isolated from a smear-ripened cheese.</title>
        <authorList>
            <consortium name="US DOE Joint Genome Institute (JGI-PGF)"/>
            <person name="Walter F."/>
            <person name="Albersmeier A."/>
            <person name="Kalinowski J."/>
            <person name="Ruckert C."/>
        </authorList>
    </citation>
    <scope>NUCLEOTIDE SEQUENCE</scope>
    <source>
        <strain evidence="3">JCM 19831</strain>
    </source>
</reference>
<keyword evidence="1" id="KW-1133">Transmembrane helix</keyword>
<name>A0A917WVM4_9ACTN</name>
<protein>
    <recommendedName>
        <fullName evidence="2">Predicted membrane protein YciQ-like C-terminal domain-containing protein</fullName>
    </recommendedName>
</protein>
<evidence type="ECO:0000313" key="4">
    <source>
        <dbReference type="Proteomes" id="UP000642070"/>
    </source>
</evidence>
<dbReference type="Proteomes" id="UP000642070">
    <property type="component" value="Unassembled WGS sequence"/>
</dbReference>
<sequence length="289" mass="31779">MLLDYSALIALAIWIAFAAVGLWRSRARLPEAGPARTDPPGDEPPAVVSLMINRWRADEDAIDATLLDLAARGFLELRQPGDDPDETTVRLRKGDGRSLTPYEQQILDRVHHLSVNGETSLRSLAFGSWSEARRWRGAFYRAVVEEARNRGLSRRRLSRKTTQALLLGAVGPVLLTWFSWWWVARDLGANLADQLTGATIATIGLSIALYLVVDFGWSDQNTPEGQLAAAEWLAYRAHLEAVDGVADLAPADIASWGRDMAFASALGVLSTDEALVRLTPQARLRGRQA</sequence>
<evidence type="ECO:0000259" key="2">
    <source>
        <dbReference type="Pfam" id="PF20990"/>
    </source>
</evidence>
<feature type="domain" description="Predicted membrane protein YciQ-like C-terminal" evidence="2">
    <location>
        <begin position="37"/>
        <end position="268"/>
    </location>
</feature>
<organism evidence="3 4">
    <name type="scientific">Dactylosporangium sucinum</name>
    <dbReference type="NCBI Taxonomy" id="1424081"/>
    <lineage>
        <taxon>Bacteria</taxon>
        <taxon>Bacillati</taxon>
        <taxon>Actinomycetota</taxon>
        <taxon>Actinomycetes</taxon>
        <taxon>Micromonosporales</taxon>
        <taxon>Micromonosporaceae</taxon>
        <taxon>Dactylosporangium</taxon>
    </lineage>
</organism>
<accession>A0A917WVM4</accession>
<feature type="transmembrane region" description="Helical" evidence="1">
    <location>
        <begin position="195"/>
        <end position="213"/>
    </location>
</feature>
<gene>
    <name evidence="3" type="ORF">GCM10007977_038150</name>
</gene>
<dbReference type="InterPro" id="IPR048389">
    <property type="entry name" value="YciQ-like_C"/>
</dbReference>
<evidence type="ECO:0000256" key="1">
    <source>
        <dbReference type="SAM" id="Phobius"/>
    </source>
</evidence>
<dbReference type="Pfam" id="PF20990">
    <property type="entry name" value="DUF2207_C"/>
    <property type="match status" value="1"/>
</dbReference>
<dbReference type="EMBL" id="BMPI01000017">
    <property type="protein sequence ID" value="GGM33126.1"/>
    <property type="molecule type" value="Genomic_DNA"/>
</dbReference>
<evidence type="ECO:0000313" key="3">
    <source>
        <dbReference type="EMBL" id="GGM33126.1"/>
    </source>
</evidence>
<keyword evidence="4" id="KW-1185">Reference proteome</keyword>
<reference evidence="3" key="2">
    <citation type="submission" date="2020-09" db="EMBL/GenBank/DDBJ databases">
        <authorList>
            <person name="Sun Q."/>
            <person name="Ohkuma M."/>
        </authorList>
    </citation>
    <scope>NUCLEOTIDE SEQUENCE</scope>
    <source>
        <strain evidence="3">JCM 19831</strain>
    </source>
</reference>